<evidence type="ECO:0000256" key="1">
    <source>
        <dbReference type="SAM" id="MobiDB-lite"/>
    </source>
</evidence>
<organism evidence="2 3">
    <name type="scientific">Nonomuraea marmarensis</name>
    <dbReference type="NCBI Taxonomy" id="3351344"/>
    <lineage>
        <taxon>Bacteria</taxon>
        <taxon>Bacillati</taxon>
        <taxon>Actinomycetota</taxon>
        <taxon>Actinomycetes</taxon>
        <taxon>Streptosporangiales</taxon>
        <taxon>Streptosporangiaceae</taxon>
        <taxon>Nonomuraea</taxon>
    </lineage>
</organism>
<gene>
    <name evidence="2" type="ORF">ACFLIM_33635</name>
</gene>
<evidence type="ECO:0000313" key="3">
    <source>
        <dbReference type="Proteomes" id="UP001603978"/>
    </source>
</evidence>
<sequence>MTPTDDSFGQEEFPPLVSLQPPVRLAPGAELARMVRETALVRALTGIAEWTGGSRQVTEHALPVADEISDAVTELGLLDAAQFERLWWIALDSDLVDIDEDELTAEIGPARALLDQGSDEDALEVWSDIAHALITVDADGTDLDPRLAVILQLFTHREAMRFDEPQDMLAHLEQAGLIKRSGPLASLTALGLWTGRRLFQDILGQHVPVFGSTAGANARTLLPALRSYNDRELAEEVALWLTGRDPEQAAQEIAEAVPEVSPLSRAVGLTILDERLGEPGRRALASLRKLPGVGALVLSRLIERGEERDVLPDPEDIAWVSVDMTVAAMEIGGPPEEILTTLSGDMTVDDVLSMIDMLDYSDHPHTELMLRFLKEHHPERRVVSAARAMLRDSDEPPGARGRRSKKPKKVGKSAGSRKKRRR</sequence>
<protein>
    <recommendedName>
        <fullName evidence="4">DUF2336 domain-containing protein</fullName>
    </recommendedName>
</protein>
<name>A0ABW7AP20_9ACTN</name>
<dbReference type="RefSeq" id="WP_393172398.1">
    <property type="nucleotide sequence ID" value="NZ_JBICRM010000026.1"/>
</dbReference>
<dbReference type="EMBL" id="JBICRM010000026">
    <property type="protein sequence ID" value="MFG1708161.1"/>
    <property type="molecule type" value="Genomic_DNA"/>
</dbReference>
<feature type="compositionally biased region" description="Basic residues" evidence="1">
    <location>
        <begin position="400"/>
        <end position="422"/>
    </location>
</feature>
<comment type="caution">
    <text evidence="2">The sequence shown here is derived from an EMBL/GenBank/DDBJ whole genome shotgun (WGS) entry which is preliminary data.</text>
</comment>
<keyword evidence="3" id="KW-1185">Reference proteome</keyword>
<evidence type="ECO:0000313" key="2">
    <source>
        <dbReference type="EMBL" id="MFG1708161.1"/>
    </source>
</evidence>
<feature type="region of interest" description="Disordered" evidence="1">
    <location>
        <begin position="387"/>
        <end position="422"/>
    </location>
</feature>
<accession>A0ABW7AP20</accession>
<evidence type="ECO:0008006" key="4">
    <source>
        <dbReference type="Google" id="ProtNLM"/>
    </source>
</evidence>
<reference evidence="2 3" key="1">
    <citation type="submission" date="2024-10" db="EMBL/GenBank/DDBJ databases">
        <authorList>
            <person name="Topkara A.R."/>
            <person name="Saygin H."/>
        </authorList>
    </citation>
    <scope>NUCLEOTIDE SEQUENCE [LARGE SCALE GENOMIC DNA]</scope>
    <source>
        <strain evidence="2 3">M3C6</strain>
    </source>
</reference>
<dbReference type="Proteomes" id="UP001603978">
    <property type="component" value="Unassembled WGS sequence"/>
</dbReference>
<proteinExistence type="predicted"/>